<dbReference type="PROSITE" id="PS50011">
    <property type="entry name" value="PROTEIN_KINASE_DOM"/>
    <property type="match status" value="1"/>
</dbReference>
<dbReference type="InterPro" id="IPR045133">
    <property type="entry name" value="IRE1/2-like"/>
</dbReference>
<reference evidence="2 3" key="1">
    <citation type="journal article" date="2023" name="Nucleic Acids Res.">
        <title>The hologenome of Daphnia magna reveals possible DNA methylation and microbiome-mediated evolution of the host genome.</title>
        <authorList>
            <person name="Chaturvedi A."/>
            <person name="Li X."/>
            <person name="Dhandapani V."/>
            <person name="Marshall H."/>
            <person name="Kissane S."/>
            <person name="Cuenca-Cambronero M."/>
            <person name="Asole G."/>
            <person name="Calvet F."/>
            <person name="Ruiz-Romero M."/>
            <person name="Marangio P."/>
            <person name="Guigo R."/>
            <person name="Rago D."/>
            <person name="Mirbahai L."/>
            <person name="Eastwood N."/>
            <person name="Colbourne J.K."/>
            <person name="Zhou J."/>
            <person name="Mallon E."/>
            <person name="Orsini L."/>
        </authorList>
    </citation>
    <scope>NUCLEOTIDE SEQUENCE [LARGE SCALE GENOMIC DNA]</scope>
    <source>
        <strain evidence="2">LRV0_1</strain>
    </source>
</reference>
<organism evidence="2 3">
    <name type="scientific">Daphnia magna</name>
    <dbReference type="NCBI Taxonomy" id="35525"/>
    <lineage>
        <taxon>Eukaryota</taxon>
        <taxon>Metazoa</taxon>
        <taxon>Ecdysozoa</taxon>
        <taxon>Arthropoda</taxon>
        <taxon>Crustacea</taxon>
        <taxon>Branchiopoda</taxon>
        <taxon>Diplostraca</taxon>
        <taxon>Cladocera</taxon>
        <taxon>Anomopoda</taxon>
        <taxon>Daphniidae</taxon>
        <taxon>Daphnia</taxon>
    </lineage>
</organism>
<proteinExistence type="predicted"/>
<name>A0ABQ9YWD6_9CRUS</name>
<dbReference type="Pfam" id="PF00069">
    <property type="entry name" value="Pkinase"/>
    <property type="match status" value="1"/>
</dbReference>
<dbReference type="PROSITE" id="PS00108">
    <property type="entry name" value="PROTEIN_KINASE_ST"/>
    <property type="match status" value="1"/>
</dbReference>
<dbReference type="CDD" id="cd00180">
    <property type="entry name" value="PKc"/>
    <property type="match status" value="1"/>
</dbReference>
<accession>A0ABQ9YWD6</accession>
<dbReference type="InterPro" id="IPR011009">
    <property type="entry name" value="Kinase-like_dom_sf"/>
</dbReference>
<sequence>MQHLDSKAPHYDNSEVLGCGTFAIVFGADQGKAVKRIEIHRTDKELLVREETAMRKMDHPNVLKLFDAKEDENFKYLVLERCMGTVRDYICGDKKFSNKQLDSQMPPEVEALRQMTRGLAYIHAQDVVHRDVKPENVLISDKFVLKISDFGCCKPTAPDGSMSATSGPKGTRAYYAPEYLKLEIDNITVEERKKIRADKSIDIFSLGCLFFTYIVKKGISVHLFATPGKTFKFRESYESDVTNNILDNKKFIEENGIPSGHYAFEMIDGMTQAHSKDRWVLDESESGTNSVLDTLNKELQREEKK</sequence>
<keyword evidence="3" id="KW-1185">Reference proteome</keyword>
<dbReference type="Gene3D" id="1.10.510.10">
    <property type="entry name" value="Transferase(Phosphotransferase) domain 1"/>
    <property type="match status" value="1"/>
</dbReference>
<dbReference type="EMBL" id="JAOYFB010000001">
    <property type="protein sequence ID" value="KAK4004964.1"/>
    <property type="molecule type" value="Genomic_DNA"/>
</dbReference>
<evidence type="ECO:0000313" key="2">
    <source>
        <dbReference type="EMBL" id="KAK4004964.1"/>
    </source>
</evidence>
<dbReference type="PANTHER" id="PTHR13954:SF6">
    <property type="entry name" value="NON-SPECIFIC SERINE_THREONINE PROTEIN KINASE"/>
    <property type="match status" value="1"/>
</dbReference>
<dbReference type="InterPro" id="IPR000719">
    <property type="entry name" value="Prot_kinase_dom"/>
</dbReference>
<feature type="domain" description="Protein kinase" evidence="1">
    <location>
        <begin position="11"/>
        <end position="305"/>
    </location>
</feature>
<protein>
    <recommendedName>
        <fullName evidence="1">Protein kinase domain-containing protein</fullName>
    </recommendedName>
</protein>
<dbReference type="SUPFAM" id="SSF56112">
    <property type="entry name" value="Protein kinase-like (PK-like)"/>
    <property type="match status" value="1"/>
</dbReference>
<dbReference type="SMART" id="SM00220">
    <property type="entry name" value="S_TKc"/>
    <property type="match status" value="1"/>
</dbReference>
<gene>
    <name evidence="2" type="ORF">OUZ56_006690</name>
</gene>
<comment type="caution">
    <text evidence="2">The sequence shown here is derived from an EMBL/GenBank/DDBJ whole genome shotgun (WGS) entry which is preliminary data.</text>
</comment>
<evidence type="ECO:0000259" key="1">
    <source>
        <dbReference type="PROSITE" id="PS50011"/>
    </source>
</evidence>
<dbReference type="Proteomes" id="UP001234178">
    <property type="component" value="Unassembled WGS sequence"/>
</dbReference>
<dbReference type="PANTHER" id="PTHR13954">
    <property type="entry name" value="IRE1-RELATED"/>
    <property type="match status" value="1"/>
</dbReference>
<dbReference type="InterPro" id="IPR008271">
    <property type="entry name" value="Ser/Thr_kinase_AS"/>
</dbReference>
<evidence type="ECO:0000313" key="3">
    <source>
        <dbReference type="Proteomes" id="UP001234178"/>
    </source>
</evidence>